<evidence type="ECO:0000259" key="2">
    <source>
        <dbReference type="Pfam" id="PF07811"/>
    </source>
</evidence>
<evidence type="ECO:0000313" key="3">
    <source>
        <dbReference type="EMBL" id="GAA2012917.1"/>
    </source>
</evidence>
<evidence type="ECO:0000256" key="1">
    <source>
        <dbReference type="SAM" id="Phobius"/>
    </source>
</evidence>
<reference evidence="3 4" key="1">
    <citation type="journal article" date="2019" name="Int. J. Syst. Evol. Microbiol.">
        <title>The Global Catalogue of Microorganisms (GCM) 10K type strain sequencing project: providing services to taxonomists for standard genome sequencing and annotation.</title>
        <authorList>
            <consortium name="The Broad Institute Genomics Platform"/>
            <consortium name="The Broad Institute Genome Sequencing Center for Infectious Disease"/>
            <person name="Wu L."/>
            <person name="Ma J."/>
        </authorList>
    </citation>
    <scope>NUCLEOTIDE SEQUENCE [LARGE SCALE GENOMIC DNA]</scope>
    <source>
        <strain evidence="3 4">JCM 14546</strain>
    </source>
</reference>
<proteinExistence type="predicted"/>
<name>A0ABN2TLE8_9MICO</name>
<dbReference type="Proteomes" id="UP001500755">
    <property type="component" value="Unassembled WGS sequence"/>
</dbReference>
<dbReference type="InterPro" id="IPR012495">
    <property type="entry name" value="TadE-like_dom"/>
</dbReference>
<keyword evidence="4" id="KW-1185">Reference proteome</keyword>
<keyword evidence="1" id="KW-0812">Transmembrane</keyword>
<dbReference type="Pfam" id="PF07811">
    <property type="entry name" value="TadE"/>
    <property type="match status" value="1"/>
</dbReference>
<keyword evidence="1" id="KW-1133">Transmembrane helix</keyword>
<feature type="domain" description="TadE-like" evidence="2">
    <location>
        <begin position="12"/>
        <end position="52"/>
    </location>
</feature>
<keyword evidence="1" id="KW-0472">Membrane</keyword>
<gene>
    <name evidence="3" type="ORF">GCM10009755_25640</name>
</gene>
<feature type="transmembrane region" description="Helical" evidence="1">
    <location>
        <begin position="12"/>
        <end position="40"/>
    </location>
</feature>
<protein>
    <recommendedName>
        <fullName evidence="2">TadE-like domain-containing protein</fullName>
    </recommendedName>
</protein>
<organism evidence="3 4">
    <name type="scientific">Brevibacterium samyangense</name>
    <dbReference type="NCBI Taxonomy" id="366888"/>
    <lineage>
        <taxon>Bacteria</taxon>
        <taxon>Bacillati</taxon>
        <taxon>Actinomycetota</taxon>
        <taxon>Actinomycetes</taxon>
        <taxon>Micrococcales</taxon>
        <taxon>Brevibacteriaceae</taxon>
        <taxon>Brevibacterium</taxon>
    </lineage>
</organism>
<comment type="caution">
    <text evidence="3">The sequence shown here is derived from an EMBL/GenBank/DDBJ whole genome shotgun (WGS) entry which is preliminary data.</text>
</comment>
<accession>A0ABN2TLE8</accession>
<evidence type="ECO:0000313" key="4">
    <source>
        <dbReference type="Proteomes" id="UP001500755"/>
    </source>
</evidence>
<sequence length="137" mass="15006">MRVALRTRRDRGATAIELAIAGPVLVIFIFFCIQAGFWYYGRTIAVHSAREGLAQMRLFQDEQSYEAGRGPVLEHTRSFASSLGGESLITPEVTSEYDDEDGVVTVRVTGDVITLVPGLHLTASGEASGQIERFEID</sequence>
<dbReference type="EMBL" id="BAAANO010000027">
    <property type="protein sequence ID" value="GAA2012917.1"/>
    <property type="molecule type" value="Genomic_DNA"/>
</dbReference>